<accession>A0A4Y2IRA7</accession>
<protein>
    <recommendedName>
        <fullName evidence="3">Endonuclease/exonuclease/phosphatase domain-containing protein</fullName>
    </recommendedName>
</protein>
<evidence type="ECO:0008006" key="3">
    <source>
        <dbReference type="Google" id="ProtNLM"/>
    </source>
</evidence>
<comment type="caution">
    <text evidence="1">The sequence shown here is derived from an EMBL/GenBank/DDBJ whole genome shotgun (WGS) entry which is preliminary data.</text>
</comment>
<organism evidence="1 2">
    <name type="scientific">Araneus ventricosus</name>
    <name type="common">Orbweaver spider</name>
    <name type="synonym">Epeira ventricosa</name>
    <dbReference type="NCBI Taxonomy" id="182803"/>
    <lineage>
        <taxon>Eukaryota</taxon>
        <taxon>Metazoa</taxon>
        <taxon>Ecdysozoa</taxon>
        <taxon>Arthropoda</taxon>
        <taxon>Chelicerata</taxon>
        <taxon>Arachnida</taxon>
        <taxon>Araneae</taxon>
        <taxon>Araneomorphae</taxon>
        <taxon>Entelegynae</taxon>
        <taxon>Araneoidea</taxon>
        <taxon>Araneidae</taxon>
        <taxon>Araneus</taxon>
    </lineage>
</organism>
<keyword evidence="2" id="KW-1185">Reference proteome</keyword>
<gene>
    <name evidence="1" type="ORF">AVEN_229686_1</name>
</gene>
<evidence type="ECO:0000313" key="2">
    <source>
        <dbReference type="Proteomes" id="UP000499080"/>
    </source>
</evidence>
<evidence type="ECO:0000313" key="1">
    <source>
        <dbReference type="EMBL" id="GBM79759.1"/>
    </source>
</evidence>
<dbReference type="EMBL" id="BGPR01002839">
    <property type="protein sequence ID" value="GBM79759.1"/>
    <property type="molecule type" value="Genomic_DNA"/>
</dbReference>
<dbReference type="OrthoDB" id="6437148at2759"/>
<proteinExistence type="predicted"/>
<sequence length="130" mass="15253">MENESFSDHNFIKIIIKSETPILSYLRFKTKFGGHKKFYIHFKEKIHKLLEIIHSSDTIKGLDAATEKLQLEILDSCLHSYKISKIPTTPNTLWWNQSLKIKKIELNALRSHVEKGTGETHEHYQKVYSK</sequence>
<dbReference type="Proteomes" id="UP000499080">
    <property type="component" value="Unassembled WGS sequence"/>
</dbReference>
<name>A0A4Y2IRA7_ARAVE</name>
<dbReference type="AlphaFoldDB" id="A0A4Y2IRA7"/>
<reference evidence="1 2" key="1">
    <citation type="journal article" date="2019" name="Sci. Rep.">
        <title>Orb-weaving spider Araneus ventricosus genome elucidates the spidroin gene catalogue.</title>
        <authorList>
            <person name="Kono N."/>
            <person name="Nakamura H."/>
            <person name="Ohtoshi R."/>
            <person name="Moran D.A.P."/>
            <person name="Shinohara A."/>
            <person name="Yoshida Y."/>
            <person name="Fujiwara M."/>
            <person name="Mori M."/>
            <person name="Tomita M."/>
            <person name="Arakawa K."/>
        </authorList>
    </citation>
    <scope>NUCLEOTIDE SEQUENCE [LARGE SCALE GENOMIC DNA]</scope>
</reference>